<keyword evidence="12" id="KW-1185">Reference proteome</keyword>
<evidence type="ECO:0000259" key="10">
    <source>
        <dbReference type="PROSITE" id="PS50014"/>
    </source>
</evidence>
<dbReference type="InterPro" id="IPR037382">
    <property type="entry name" value="Rsc/polybromo"/>
</dbReference>
<feature type="compositionally biased region" description="Polar residues" evidence="9">
    <location>
        <begin position="483"/>
        <end position="513"/>
    </location>
</feature>
<dbReference type="CDD" id="cd04369">
    <property type="entry name" value="Bromodomain"/>
    <property type="match status" value="2"/>
</dbReference>
<feature type="region of interest" description="Disordered" evidence="9">
    <location>
        <begin position="1"/>
        <end position="42"/>
    </location>
</feature>
<dbReference type="RefSeq" id="XP_037162891.1">
    <property type="nucleotide sequence ID" value="XM_037310305.1"/>
</dbReference>
<keyword evidence="3" id="KW-0156">Chromatin regulator</keyword>
<dbReference type="PRINTS" id="PR00503">
    <property type="entry name" value="BROMODOMAIN"/>
</dbReference>
<dbReference type="Pfam" id="PF00439">
    <property type="entry name" value="Bromodomain"/>
    <property type="match status" value="2"/>
</dbReference>
<evidence type="ECO:0000256" key="6">
    <source>
        <dbReference type="ARBA" id="ARBA00023163"/>
    </source>
</evidence>
<dbReference type="PANTHER" id="PTHR16062">
    <property type="entry name" value="SWI/SNF-RELATED"/>
    <property type="match status" value="1"/>
</dbReference>
<feature type="domain" description="Bromo" evidence="10">
    <location>
        <begin position="59"/>
        <end position="129"/>
    </location>
</feature>
<keyword evidence="6" id="KW-0804">Transcription</keyword>
<dbReference type="InterPro" id="IPR054551">
    <property type="entry name" value="RSC4_Ig-like"/>
</dbReference>
<dbReference type="Gene3D" id="1.20.920.10">
    <property type="entry name" value="Bromodomain-like"/>
    <property type="match status" value="2"/>
</dbReference>
<dbReference type="FunFam" id="1.20.920.10:FF:000083">
    <property type="entry name" value="WGS project CABT00000000 data, contig 2.8"/>
    <property type="match status" value="1"/>
</dbReference>
<dbReference type="PROSITE" id="PS50014">
    <property type="entry name" value="BROMODOMAIN_2"/>
    <property type="match status" value="2"/>
</dbReference>
<dbReference type="AlphaFoldDB" id="A0A8H6L2W2"/>
<keyword evidence="4" id="KW-0805">Transcription regulation</keyword>
<comment type="caution">
    <text evidence="11">The sequence shown here is derived from an EMBL/GenBank/DDBJ whole genome shotgun (WGS) entry which is preliminary data.</text>
</comment>
<feature type="compositionally biased region" description="Polar residues" evidence="9">
    <location>
        <begin position="446"/>
        <end position="473"/>
    </location>
</feature>
<feature type="domain" description="Bromo" evidence="10">
    <location>
        <begin position="250"/>
        <end position="332"/>
    </location>
</feature>
<feature type="region of interest" description="Disordered" evidence="9">
    <location>
        <begin position="160"/>
        <end position="196"/>
    </location>
</feature>
<dbReference type="GO" id="GO:0016586">
    <property type="term" value="C:RSC-type complex"/>
    <property type="evidence" value="ECO:0007669"/>
    <property type="project" value="InterPro"/>
</dbReference>
<proteinExistence type="predicted"/>
<keyword evidence="7" id="KW-0539">Nucleus</keyword>
<dbReference type="EMBL" id="JACCJC010000038">
    <property type="protein sequence ID" value="KAF6233473.1"/>
    <property type="molecule type" value="Genomic_DNA"/>
</dbReference>
<dbReference type="SUPFAM" id="SSF47370">
    <property type="entry name" value="Bromodomain"/>
    <property type="match status" value="2"/>
</dbReference>
<dbReference type="GeneID" id="59290061"/>
<keyword evidence="5 8" id="KW-0103">Bromodomain</keyword>
<evidence type="ECO:0000256" key="8">
    <source>
        <dbReference type="PROSITE-ProRule" id="PRU00035"/>
    </source>
</evidence>
<evidence type="ECO:0000256" key="3">
    <source>
        <dbReference type="ARBA" id="ARBA00022853"/>
    </source>
</evidence>
<dbReference type="InterPro" id="IPR036427">
    <property type="entry name" value="Bromodomain-like_sf"/>
</dbReference>
<protein>
    <recommendedName>
        <fullName evidence="10">Bromo domain-containing protein</fullName>
    </recommendedName>
</protein>
<evidence type="ECO:0000256" key="7">
    <source>
        <dbReference type="ARBA" id="ARBA00023242"/>
    </source>
</evidence>
<reference evidence="11 12" key="1">
    <citation type="journal article" date="2020" name="Genomics">
        <title>Complete, high-quality genomes from long-read metagenomic sequencing of two wolf lichen thalli reveals enigmatic genome architecture.</title>
        <authorList>
            <person name="McKenzie S.K."/>
            <person name="Walston R.F."/>
            <person name="Allen J.L."/>
        </authorList>
    </citation>
    <scope>NUCLEOTIDE SEQUENCE [LARGE SCALE GENOMIC DNA]</scope>
    <source>
        <strain evidence="11">WasteWater2</strain>
    </source>
</reference>
<evidence type="ECO:0000256" key="1">
    <source>
        <dbReference type="ARBA" id="ARBA00004123"/>
    </source>
</evidence>
<feature type="compositionally biased region" description="Basic and acidic residues" evidence="9">
    <location>
        <begin position="169"/>
        <end position="180"/>
    </location>
</feature>
<keyword evidence="2" id="KW-0677">Repeat</keyword>
<evidence type="ECO:0000256" key="4">
    <source>
        <dbReference type="ARBA" id="ARBA00023015"/>
    </source>
</evidence>
<evidence type="ECO:0000313" key="11">
    <source>
        <dbReference type="EMBL" id="KAF6233473.1"/>
    </source>
</evidence>
<dbReference type="PANTHER" id="PTHR16062:SF21">
    <property type="entry name" value="CHROMATIN STRUCTURE-REMODELING COMPLEX SUBUNIT RSC1-RELATED"/>
    <property type="match status" value="1"/>
</dbReference>
<feature type="region of interest" description="Disordered" evidence="9">
    <location>
        <begin position="351"/>
        <end position="396"/>
    </location>
</feature>
<dbReference type="OrthoDB" id="6017at2759"/>
<dbReference type="SMART" id="SM00297">
    <property type="entry name" value="BROMO"/>
    <property type="match status" value="2"/>
</dbReference>
<organism evidence="11 12">
    <name type="scientific">Letharia columbiana</name>
    <dbReference type="NCBI Taxonomy" id="112416"/>
    <lineage>
        <taxon>Eukaryota</taxon>
        <taxon>Fungi</taxon>
        <taxon>Dikarya</taxon>
        <taxon>Ascomycota</taxon>
        <taxon>Pezizomycotina</taxon>
        <taxon>Lecanoromycetes</taxon>
        <taxon>OSLEUM clade</taxon>
        <taxon>Lecanoromycetidae</taxon>
        <taxon>Lecanorales</taxon>
        <taxon>Lecanorineae</taxon>
        <taxon>Parmeliaceae</taxon>
        <taxon>Letharia</taxon>
    </lineage>
</organism>
<feature type="region of interest" description="Disordered" evidence="9">
    <location>
        <begin position="408"/>
        <end position="516"/>
    </location>
</feature>
<sequence>MSSKRRAAASAGPSQALEGTEGPASKRRKTQVNDEETPEETTKLGLRFLDQIKNARDKGDRLIATFFLFLPDRKKTPNYYQKVGLPVALDTVEAKLNNNEYTNMTSLEGDLRRMISNAKAYNEKRSQAFSDSEKIRKQLQVFMQENNPAYNDPSYVPYNTPIPQGWQVKQEKPEDTHEQDAEGETDPEVAKPPEKRTRLVTRVGSSAAANDRRASSTPAVQDVEGAYESFDGNTFQQAQEKIVGEMINHTDAEDQAIFAPFIHLPPRTLVDYYKVIKHPVSLKSVQKLVRGIKGREPPTGSTFLKSWHAFEEEVSYIWNNARDYNEDGSDLFVLSEELESYFHTRLAEAKRSVAEPPQPKVKLRMPAKSPEPPKITLKFGGQKATGSASMSVDNESLKRQQELVRAGVNGYAPGKGSIPTPASSRLSHERSGSAEHAMSGMKTETAHGQSPALNAIPNGSSEARQSPSASNLQMPPPMHVSSRMPSDSPNPHATPSAVAPTSQASNTPFNSRLRQPGKDVSDALIANLNISTHPGLNIKDHLSLDIPASPTHTQQSRTITVPYTHFFLRITPTVSSSLMHRPSKTIVSCGNNRLEPTRQAGEPDPRRPVYETRLVPGVNSIEVEIIAGPPRGAPKVGSGQDIEFEKITVFVHLQKMS</sequence>
<evidence type="ECO:0000313" key="12">
    <source>
        <dbReference type="Proteomes" id="UP000578531"/>
    </source>
</evidence>
<feature type="compositionally biased region" description="Polar residues" evidence="9">
    <location>
        <begin position="384"/>
        <end position="394"/>
    </location>
</feature>
<evidence type="ECO:0000256" key="5">
    <source>
        <dbReference type="ARBA" id="ARBA00023117"/>
    </source>
</evidence>
<name>A0A8H6L2W2_9LECA</name>
<dbReference type="Proteomes" id="UP000578531">
    <property type="component" value="Unassembled WGS sequence"/>
</dbReference>
<dbReference type="PROSITE" id="PS00633">
    <property type="entry name" value="BROMODOMAIN_1"/>
    <property type="match status" value="1"/>
</dbReference>
<dbReference type="GO" id="GO:0006338">
    <property type="term" value="P:chromatin remodeling"/>
    <property type="evidence" value="ECO:0007669"/>
    <property type="project" value="InterPro"/>
</dbReference>
<comment type="subcellular location">
    <subcellularLocation>
        <location evidence="1">Nucleus</location>
    </subcellularLocation>
</comment>
<dbReference type="InterPro" id="IPR018359">
    <property type="entry name" value="Bromodomain_CS"/>
</dbReference>
<dbReference type="GO" id="GO:0006368">
    <property type="term" value="P:transcription elongation by RNA polymerase II"/>
    <property type="evidence" value="ECO:0007669"/>
    <property type="project" value="TreeGrafter"/>
</dbReference>
<dbReference type="Pfam" id="PF22994">
    <property type="entry name" value="RSC4_Ig_like"/>
    <property type="match status" value="1"/>
</dbReference>
<accession>A0A8H6L2W2</accession>
<evidence type="ECO:0000256" key="2">
    <source>
        <dbReference type="ARBA" id="ARBA00022737"/>
    </source>
</evidence>
<dbReference type="GO" id="GO:0003682">
    <property type="term" value="F:chromatin binding"/>
    <property type="evidence" value="ECO:0007669"/>
    <property type="project" value="TreeGrafter"/>
</dbReference>
<dbReference type="InterPro" id="IPR001487">
    <property type="entry name" value="Bromodomain"/>
</dbReference>
<evidence type="ECO:0000256" key="9">
    <source>
        <dbReference type="SAM" id="MobiDB-lite"/>
    </source>
</evidence>
<gene>
    <name evidence="11" type="ORF">HO173_008405</name>
</gene>